<proteinExistence type="predicted"/>
<feature type="domain" description="AAA" evidence="2">
    <location>
        <begin position="190"/>
        <end position="308"/>
    </location>
</feature>
<dbReference type="PANTHER" id="PTHR13696">
    <property type="entry name" value="P-LOOP CONTAINING NUCLEOSIDE TRIPHOSPHATE HYDROLASE"/>
    <property type="match status" value="1"/>
</dbReference>
<dbReference type="SUPFAM" id="SSF52540">
    <property type="entry name" value="P-loop containing nucleoside triphosphate hydrolases"/>
    <property type="match status" value="2"/>
</dbReference>
<dbReference type="InterPro" id="IPR050678">
    <property type="entry name" value="DNA_Partitioning_ATPase"/>
</dbReference>
<accession>A0ABS6ZFX6</accession>
<dbReference type="Pfam" id="PF13614">
    <property type="entry name" value="AAA_31"/>
    <property type="match status" value="1"/>
</dbReference>
<feature type="region of interest" description="Disordered" evidence="1">
    <location>
        <begin position="161"/>
        <end position="185"/>
    </location>
</feature>
<protein>
    <submittedName>
        <fullName evidence="3">AAA family ATPase</fullName>
    </submittedName>
</protein>
<comment type="caution">
    <text evidence="3">The sequence shown here is derived from an EMBL/GenBank/DDBJ whole genome shotgun (WGS) entry which is preliminary data.</text>
</comment>
<evidence type="ECO:0000259" key="2">
    <source>
        <dbReference type="Pfam" id="PF13614"/>
    </source>
</evidence>
<dbReference type="CDD" id="cd02042">
    <property type="entry name" value="ParAB_family"/>
    <property type="match status" value="1"/>
</dbReference>
<dbReference type="Proteomes" id="UP000812013">
    <property type="component" value="Unassembled WGS sequence"/>
</dbReference>
<evidence type="ECO:0000313" key="4">
    <source>
        <dbReference type="Proteomes" id="UP000812013"/>
    </source>
</evidence>
<dbReference type="Gene3D" id="3.40.50.300">
    <property type="entry name" value="P-loop containing nucleotide triphosphate hydrolases"/>
    <property type="match status" value="1"/>
</dbReference>
<dbReference type="InterPro" id="IPR027417">
    <property type="entry name" value="P-loop_NTPase"/>
</dbReference>
<keyword evidence="4" id="KW-1185">Reference proteome</keyword>
<reference evidence="3 4" key="1">
    <citation type="submission" date="2019-12" db="EMBL/GenBank/DDBJ databases">
        <title>Genome sequence of Streptomyces bambusae.</title>
        <authorList>
            <person name="Bansal K."/>
            <person name="Choksket S."/>
            <person name="Korpole S."/>
            <person name="Patil P.B."/>
        </authorList>
    </citation>
    <scope>NUCLEOTIDE SEQUENCE [LARGE SCALE GENOMIC DNA]</scope>
    <source>
        <strain evidence="3 4">SK60</strain>
    </source>
</reference>
<dbReference type="RefSeq" id="WP_219671413.1">
    <property type="nucleotide sequence ID" value="NZ_WTFF01000379.1"/>
</dbReference>
<evidence type="ECO:0000256" key="1">
    <source>
        <dbReference type="SAM" id="MobiDB-lite"/>
    </source>
</evidence>
<evidence type="ECO:0000313" key="3">
    <source>
        <dbReference type="EMBL" id="MBW5486339.1"/>
    </source>
</evidence>
<name>A0ABS6ZFX6_9ACTN</name>
<dbReference type="PANTHER" id="PTHR13696:SF99">
    <property type="entry name" value="COBYRINIC ACID AC-DIAMIDE SYNTHASE"/>
    <property type="match status" value="1"/>
</dbReference>
<organism evidence="3 4">
    <name type="scientific">Streptomyces bambusae</name>
    <dbReference type="NCBI Taxonomy" id="1550616"/>
    <lineage>
        <taxon>Bacteria</taxon>
        <taxon>Bacillati</taxon>
        <taxon>Actinomycetota</taxon>
        <taxon>Actinomycetes</taxon>
        <taxon>Kitasatosporales</taxon>
        <taxon>Streptomycetaceae</taxon>
        <taxon>Streptomyces</taxon>
    </lineage>
</organism>
<gene>
    <name evidence="3" type="ORF">GPJ59_31880</name>
</gene>
<dbReference type="EMBL" id="WTFF01000379">
    <property type="protein sequence ID" value="MBW5486339.1"/>
    <property type="molecule type" value="Genomic_DNA"/>
</dbReference>
<dbReference type="InterPro" id="IPR025669">
    <property type="entry name" value="AAA_dom"/>
</dbReference>
<sequence>MTSPSSTSDREKVVSKLPPWLRQELKIRTAQLRVDIQDAVHQGIAHWSALASAPSPVDTSGAESFSTWLPAGQWESFRTHSKERGVSLIQGLAQAVQLWLEMNPAPTVQRPSVVRRIVVCNQKGGVGKTAITAGTAEALAEDPHTLHPVRIARQLARLTAEPEDHQHHQHHQHHHTEPASSAFDREDLPGLGMRVLLVDFDPQGHLTKQLGQQPMPIGGDSLTCHMAGEAKGPLSDLIVPVEDERFGDRLHLLPSCTDAFLLDVRLSTVRAREAALERALAPVESDYDVILVDCPPSLGLSMDAAIYYGRRRDTEQPGASGALIVVQAEDSSADAYDLLTSQINDLRDDLSLDIDYLGLVVNLYDGRRGYIATSSLQAWMDIKDPRVVAVVPDLKEQREAVRLKQPLFVYAPKGDQAVALRALAREIS</sequence>